<name>A0A8X6V2W3_TRICX</name>
<organism evidence="1 2">
    <name type="scientific">Trichonephila clavipes</name>
    <name type="common">Golden silk orbweaver</name>
    <name type="synonym">Nephila clavipes</name>
    <dbReference type="NCBI Taxonomy" id="2585209"/>
    <lineage>
        <taxon>Eukaryota</taxon>
        <taxon>Metazoa</taxon>
        <taxon>Ecdysozoa</taxon>
        <taxon>Arthropoda</taxon>
        <taxon>Chelicerata</taxon>
        <taxon>Arachnida</taxon>
        <taxon>Araneae</taxon>
        <taxon>Araneomorphae</taxon>
        <taxon>Entelegynae</taxon>
        <taxon>Araneoidea</taxon>
        <taxon>Nephilidae</taxon>
        <taxon>Trichonephila</taxon>
    </lineage>
</organism>
<evidence type="ECO:0000313" key="2">
    <source>
        <dbReference type="Proteomes" id="UP000887159"/>
    </source>
</evidence>
<sequence>MSESSDYMELSPSKFDQVSACAKLRDTVTGISALHLSIHGMDGRSPSPGNSFMDMYISGKQALIRRKEEMVSELQTLPPCTISDCQDHKIPSTSVEEENNFVPSPPVNENKIENKTKINSKSKKKFCKKRKQKGKDSTEEFIFPKKTARPISPTSTQDPIETNNSFSDLEQDVEHPPSIETVTTEVVTPKIPPHPIMLKIKNNFREQIKCISENSLIYVKVEGYLVRGITQCFNCNNFYHTAANCFMKPRCLKCGKDHATRNCHIKERQENPFCINCQDFGHSACYTKCPKFSNPKKALPFPTRLKEKIFQANGQKREFPSLTLLAEKSPIRSPPKPKT</sequence>
<comment type="caution">
    <text evidence="1">The sequence shown here is derived from an EMBL/GenBank/DDBJ whole genome shotgun (WGS) entry which is preliminary data.</text>
</comment>
<gene>
    <name evidence="1" type="primary">NCL1_38151</name>
    <name evidence="1" type="ORF">TNCV_1325031</name>
</gene>
<proteinExistence type="predicted"/>
<dbReference type="AlphaFoldDB" id="A0A8X6V2W3"/>
<dbReference type="EMBL" id="BMAU01021156">
    <property type="protein sequence ID" value="GFX92613.1"/>
    <property type="molecule type" value="Genomic_DNA"/>
</dbReference>
<evidence type="ECO:0008006" key="3">
    <source>
        <dbReference type="Google" id="ProtNLM"/>
    </source>
</evidence>
<reference evidence="1" key="1">
    <citation type="submission" date="2020-08" db="EMBL/GenBank/DDBJ databases">
        <title>Multicomponent nature underlies the extraordinary mechanical properties of spider dragline silk.</title>
        <authorList>
            <person name="Kono N."/>
            <person name="Nakamura H."/>
            <person name="Mori M."/>
            <person name="Yoshida Y."/>
            <person name="Ohtoshi R."/>
            <person name="Malay A.D."/>
            <person name="Moran D.A.P."/>
            <person name="Tomita M."/>
            <person name="Numata K."/>
            <person name="Arakawa K."/>
        </authorList>
    </citation>
    <scope>NUCLEOTIDE SEQUENCE</scope>
</reference>
<keyword evidence="2" id="KW-1185">Reference proteome</keyword>
<evidence type="ECO:0000313" key="1">
    <source>
        <dbReference type="EMBL" id="GFX92613.1"/>
    </source>
</evidence>
<accession>A0A8X6V2W3</accession>
<dbReference type="Proteomes" id="UP000887159">
    <property type="component" value="Unassembled WGS sequence"/>
</dbReference>
<protein>
    <recommendedName>
        <fullName evidence="3">Gag-like protein</fullName>
    </recommendedName>
</protein>